<accession>A0A081KDW6</accession>
<comment type="caution">
    <text evidence="3">The sequence shown here is derived from an EMBL/GenBank/DDBJ whole genome shotgun (WGS) entry which is preliminary data.</text>
</comment>
<dbReference type="EMBL" id="JOJP01000001">
    <property type="protein sequence ID" value="KEI72342.1"/>
    <property type="molecule type" value="Genomic_DNA"/>
</dbReference>
<dbReference type="Proteomes" id="UP000027997">
    <property type="component" value="Unassembled WGS sequence"/>
</dbReference>
<evidence type="ECO:0008006" key="5">
    <source>
        <dbReference type="Google" id="ProtNLM"/>
    </source>
</evidence>
<reference evidence="3 4" key="1">
    <citation type="submission" date="2014-06" db="EMBL/GenBank/DDBJ databases">
        <title>Whole Genome Sequences of Three Symbiotic Endozoicomonas Bacteria.</title>
        <authorList>
            <person name="Neave M.J."/>
            <person name="Apprill A."/>
            <person name="Voolstra C.R."/>
        </authorList>
    </citation>
    <scope>NUCLEOTIDE SEQUENCE [LARGE SCALE GENOMIC DNA]</scope>
    <source>
        <strain evidence="3 4">DSM 22380</strain>
    </source>
</reference>
<evidence type="ECO:0000313" key="4">
    <source>
        <dbReference type="Proteomes" id="UP000027997"/>
    </source>
</evidence>
<feature type="chain" id="PRO_5001758932" description="Lipoprotein" evidence="2">
    <location>
        <begin position="25"/>
        <end position="118"/>
    </location>
</feature>
<feature type="region of interest" description="Disordered" evidence="1">
    <location>
        <begin position="99"/>
        <end position="118"/>
    </location>
</feature>
<protein>
    <recommendedName>
        <fullName evidence="5">Lipoprotein</fullName>
    </recommendedName>
</protein>
<organism evidence="3 4">
    <name type="scientific">Endozoicomonas elysicola</name>
    <dbReference type="NCBI Taxonomy" id="305900"/>
    <lineage>
        <taxon>Bacteria</taxon>
        <taxon>Pseudomonadati</taxon>
        <taxon>Pseudomonadota</taxon>
        <taxon>Gammaproteobacteria</taxon>
        <taxon>Oceanospirillales</taxon>
        <taxon>Endozoicomonadaceae</taxon>
        <taxon>Endozoicomonas</taxon>
    </lineage>
</organism>
<evidence type="ECO:0000256" key="1">
    <source>
        <dbReference type="SAM" id="MobiDB-lite"/>
    </source>
</evidence>
<evidence type="ECO:0000256" key="2">
    <source>
        <dbReference type="SAM" id="SignalP"/>
    </source>
</evidence>
<dbReference type="PROSITE" id="PS51257">
    <property type="entry name" value="PROKAR_LIPOPROTEIN"/>
    <property type="match status" value="1"/>
</dbReference>
<sequence>MFYIVKVGLFFLSFLLLSACSVLDHQEPSREIHPVPPDTLQENTLYTNMTAYGKYMGCSAGVKNLGGPQDGWVMAPSLPGTYEEYLSGWEAGFRKCRTSLGPEETSGGPVVPPGDLYP</sequence>
<gene>
    <name evidence="3" type="ORF">GV64_17845</name>
</gene>
<dbReference type="RefSeq" id="WP_020583738.1">
    <property type="nucleotide sequence ID" value="NZ_JOJP01000001.1"/>
</dbReference>
<dbReference type="AlphaFoldDB" id="A0A081KDW6"/>
<dbReference type="STRING" id="305900.GV64_17845"/>
<name>A0A081KDW6_9GAMM</name>
<feature type="signal peptide" evidence="2">
    <location>
        <begin position="1"/>
        <end position="24"/>
    </location>
</feature>
<keyword evidence="4" id="KW-1185">Reference proteome</keyword>
<proteinExistence type="predicted"/>
<keyword evidence="2" id="KW-0732">Signal</keyword>
<evidence type="ECO:0000313" key="3">
    <source>
        <dbReference type="EMBL" id="KEI72342.1"/>
    </source>
</evidence>